<name>A0ABX5LN86_9BACT</name>
<evidence type="ECO:0000256" key="1">
    <source>
        <dbReference type="ARBA" id="ARBA00022475"/>
    </source>
</evidence>
<dbReference type="CDD" id="cd24048">
    <property type="entry name" value="ASKHA_NBD_FtsA"/>
    <property type="match status" value="1"/>
</dbReference>
<evidence type="ECO:0000256" key="5">
    <source>
        <dbReference type="HAMAP-Rule" id="MF_02033"/>
    </source>
</evidence>
<dbReference type="Pfam" id="PF14450">
    <property type="entry name" value="FtsA"/>
    <property type="match status" value="1"/>
</dbReference>
<dbReference type="InterPro" id="IPR043129">
    <property type="entry name" value="ATPase_NBD"/>
</dbReference>
<evidence type="ECO:0000259" key="7">
    <source>
        <dbReference type="SMART" id="SM00842"/>
    </source>
</evidence>
<feature type="domain" description="SHS2" evidence="7">
    <location>
        <begin position="15"/>
        <end position="201"/>
    </location>
</feature>
<dbReference type="GO" id="GO:0051301">
    <property type="term" value="P:cell division"/>
    <property type="evidence" value="ECO:0007669"/>
    <property type="project" value="UniProtKB-KW"/>
</dbReference>
<reference evidence="8 9" key="1">
    <citation type="submission" date="2018-05" db="EMBL/GenBank/DDBJ databases">
        <title>Animal gut microbial communities from fecal samples from Wisconsin, USA.</title>
        <authorList>
            <person name="Neumann A."/>
        </authorList>
    </citation>
    <scope>NUCLEOTIDE SEQUENCE [LARGE SCALE GENOMIC DNA]</scope>
    <source>
        <strain evidence="8 9">UWS4</strain>
    </source>
</reference>
<dbReference type="InterPro" id="IPR003494">
    <property type="entry name" value="SHS2_FtsA"/>
</dbReference>
<evidence type="ECO:0000256" key="6">
    <source>
        <dbReference type="PIRNR" id="PIRNR003101"/>
    </source>
</evidence>
<comment type="similarity">
    <text evidence="5 6">Belongs to the FtsA/MreB family.</text>
</comment>
<gene>
    <name evidence="5" type="primary">ftsA</name>
    <name evidence="8" type="ORF">B0H50_11438</name>
</gene>
<dbReference type="Pfam" id="PF02491">
    <property type="entry name" value="SHS2_FTSA"/>
    <property type="match status" value="1"/>
</dbReference>
<dbReference type="SUPFAM" id="SSF53067">
    <property type="entry name" value="Actin-like ATPase domain"/>
    <property type="match status" value="2"/>
</dbReference>
<dbReference type="PANTHER" id="PTHR32432:SF4">
    <property type="entry name" value="CELL DIVISION PROTEIN FTSA"/>
    <property type="match status" value="1"/>
</dbReference>
<keyword evidence="2 5" id="KW-0132">Cell division</keyword>
<dbReference type="Gene3D" id="3.30.1490.110">
    <property type="match status" value="1"/>
</dbReference>
<keyword evidence="9" id="KW-1185">Reference proteome</keyword>
<evidence type="ECO:0000256" key="3">
    <source>
        <dbReference type="ARBA" id="ARBA00023136"/>
    </source>
</evidence>
<organism evidence="8 9">
    <name type="scientific">Hallerella porci</name>
    <dbReference type="NCBI Taxonomy" id="1945871"/>
    <lineage>
        <taxon>Bacteria</taxon>
        <taxon>Pseudomonadati</taxon>
        <taxon>Fibrobacterota</taxon>
        <taxon>Fibrobacteria</taxon>
        <taxon>Fibrobacterales</taxon>
        <taxon>Fibrobacteraceae</taxon>
        <taxon>Hallerella</taxon>
    </lineage>
</organism>
<comment type="function">
    <text evidence="5 6">Cell division protein that is involved in the assembly of the Z ring. May serve as a membrane anchor for the Z ring.</text>
</comment>
<evidence type="ECO:0000313" key="9">
    <source>
        <dbReference type="Proteomes" id="UP000245523"/>
    </source>
</evidence>
<comment type="subunit">
    <text evidence="5">Self-interacts. Interacts with FtsZ.</text>
</comment>
<keyword evidence="3 5" id="KW-0472">Membrane</keyword>
<dbReference type="Proteomes" id="UP000245523">
    <property type="component" value="Unassembled WGS sequence"/>
</dbReference>
<dbReference type="Gene3D" id="3.30.420.40">
    <property type="match status" value="1"/>
</dbReference>
<dbReference type="PIRSF" id="PIRSF003101">
    <property type="entry name" value="FtsA"/>
    <property type="match status" value="1"/>
</dbReference>
<dbReference type="PANTHER" id="PTHR32432">
    <property type="entry name" value="CELL DIVISION PROTEIN FTSA-RELATED"/>
    <property type="match status" value="1"/>
</dbReference>
<keyword evidence="4 5" id="KW-0131">Cell cycle</keyword>
<protein>
    <recommendedName>
        <fullName evidence="5 6">Cell division protein FtsA</fullName>
    </recommendedName>
</protein>
<evidence type="ECO:0000313" key="8">
    <source>
        <dbReference type="EMBL" id="PWK98231.1"/>
    </source>
</evidence>
<comment type="caution">
    <text evidence="8">The sequence shown here is derived from an EMBL/GenBank/DDBJ whole genome shotgun (WGS) entry which is preliminary data.</text>
</comment>
<dbReference type="InterPro" id="IPR020823">
    <property type="entry name" value="Cell_div_FtsA"/>
</dbReference>
<dbReference type="InterPro" id="IPR050696">
    <property type="entry name" value="FtsA/MreB"/>
</dbReference>
<sequence>MAKEEKSGNETNKKIVSLDIGSSKIGVFIGEILENGKVRILGFGNPVMKKGDDNELEATVNALKKAVVDAELSSGVDVKEVYVGIAGSSVRSLVSRARIPLRDFEGVVTKEAMNRVVEQTSQMVQYPADLDIIHVLPGDYSIDDREGIKNPLGMEGASLSVETLLVMAPRGIIRTIHKAVESAGLVVKGLVLEQLADACCVLYKDEKELGVAIVDIGATSTDIAVFKDDKVVYTSSFNEAGNSITNDIAYGLTTPIESAEEIKKEHGTCFRSNLLDDSKFTVPGIGGRSGKECSTKHLAYIIYCQIYNILMKVRADLEAQNFLNKKKKTENENPEEKGVFNGKDDVVKNLGAGIVITGGTAQLKGILELAEQIFDDVEVRLGAPQKNESGFSEILSMPLYSTGVGLLNYAAQNEQPRGKRETQTTKIVSAVGSKWKRFSSWIGQYI</sequence>
<dbReference type="EMBL" id="QGHD01000014">
    <property type="protein sequence ID" value="PWK98231.1"/>
    <property type="molecule type" value="Genomic_DNA"/>
</dbReference>
<comment type="subcellular location">
    <subcellularLocation>
        <location evidence="5">Cell membrane</location>
        <topology evidence="5">Peripheral membrane protein</topology>
        <orientation evidence="5">Cytoplasmic side</orientation>
    </subcellularLocation>
    <text evidence="5">Localizes to the Z ring in an FtsZ-dependent manner. Targeted to the membrane through a conserved C-terminal amphipathic helix.</text>
</comment>
<dbReference type="RefSeq" id="WP_109587521.1">
    <property type="nucleotide sequence ID" value="NZ_QGHD01000014.1"/>
</dbReference>
<dbReference type="SMART" id="SM00842">
    <property type="entry name" value="FtsA"/>
    <property type="match status" value="1"/>
</dbReference>
<dbReference type="HAMAP" id="MF_02033">
    <property type="entry name" value="FtsA"/>
    <property type="match status" value="1"/>
</dbReference>
<evidence type="ECO:0000256" key="2">
    <source>
        <dbReference type="ARBA" id="ARBA00022618"/>
    </source>
</evidence>
<dbReference type="NCBIfam" id="TIGR01174">
    <property type="entry name" value="ftsA"/>
    <property type="match status" value="1"/>
</dbReference>
<keyword evidence="1 5" id="KW-1003">Cell membrane</keyword>
<accession>A0ABX5LN86</accession>
<evidence type="ECO:0000256" key="4">
    <source>
        <dbReference type="ARBA" id="ARBA00023306"/>
    </source>
</evidence>
<proteinExistence type="inferred from homology"/>